<dbReference type="Pfam" id="PF02470">
    <property type="entry name" value="MlaD"/>
    <property type="match status" value="2"/>
</dbReference>
<evidence type="ECO:0000256" key="1">
    <source>
        <dbReference type="ARBA" id="ARBA00004533"/>
    </source>
</evidence>
<organism evidence="8 9">
    <name type="scientific">Serratia rubidaea</name>
    <name type="common">Serratia marinorubra</name>
    <dbReference type="NCBI Taxonomy" id="61652"/>
    <lineage>
        <taxon>Bacteria</taxon>
        <taxon>Pseudomonadati</taxon>
        <taxon>Pseudomonadota</taxon>
        <taxon>Gammaproteobacteria</taxon>
        <taxon>Enterobacterales</taxon>
        <taxon>Yersiniaceae</taxon>
        <taxon>Serratia</taxon>
    </lineage>
</organism>
<dbReference type="Proteomes" id="UP000271603">
    <property type="component" value="Chromosome"/>
</dbReference>
<reference evidence="8 9" key="1">
    <citation type="submission" date="2018-12" db="EMBL/GenBank/DDBJ databases">
        <authorList>
            <consortium name="Pathogen Informatics"/>
        </authorList>
    </citation>
    <scope>NUCLEOTIDE SEQUENCE [LARGE SCALE GENOMIC DNA]</scope>
    <source>
        <strain evidence="8 9">NCTC9419</strain>
    </source>
</reference>
<protein>
    <submittedName>
        <fullName evidence="8">Paraquat-inducible protein B</fullName>
    </submittedName>
</protein>
<evidence type="ECO:0000259" key="7">
    <source>
        <dbReference type="Pfam" id="PF02470"/>
    </source>
</evidence>
<keyword evidence="2" id="KW-1003">Cell membrane</keyword>
<dbReference type="PANTHER" id="PTHR30462:SF0">
    <property type="entry name" value="INTERMEMBRANE TRANSPORT PROTEIN YEBT"/>
    <property type="match status" value="1"/>
</dbReference>
<dbReference type="InterPro" id="IPR003399">
    <property type="entry name" value="Mce/MlaD"/>
</dbReference>
<dbReference type="EMBL" id="LR134155">
    <property type="protein sequence ID" value="VEA73258.1"/>
    <property type="molecule type" value="Genomic_DNA"/>
</dbReference>
<dbReference type="AlphaFoldDB" id="A0A3S4HA24"/>
<sequence>MPIRYLGIDIGQVESMQLSPDRTQVLAKAVLYPEYVENFARFGTRFSIVSPEISAAGVNNLDTLLQPYINVEPGRSSRPLRSFELQEASITDSRYQDGLSVVLDAAETGSLQIGTPVLFRGVEVGTVTGFYLGAMSDRVHVALRVSKKYQHLVRNNSVFWLAPAITCSSA</sequence>
<evidence type="ECO:0000256" key="4">
    <source>
        <dbReference type="ARBA" id="ARBA00022692"/>
    </source>
</evidence>
<dbReference type="InterPro" id="IPR051800">
    <property type="entry name" value="PqiA-PqiB_transport"/>
</dbReference>
<keyword evidence="6" id="KW-0472">Membrane</keyword>
<dbReference type="GO" id="GO:0005886">
    <property type="term" value="C:plasma membrane"/>
    <property type="evidence" value="ECO:0007669"/>
    <property type="project" value="UniProtKB-SubCell"/>
</dbReference>
<comment type="subcellular location">
    <subcellularLocation>
        <location evidence="1">Cell inner membrane</location>
    </subcellularLocation>
</comment>
<feature type="domain" description="Mce/MlaD" evidence="7">
    <location>
        <begin position="2"/>
        <end position="74"/>
    </location>
</feature>
<proteinExistence type="predicted"/>
<evidence type="ECO:0000256" key="5">
    <source>
        <dbReference type="ARBA" id="ARBA00022989"/>
    </source>
</evidence>
<evidence type="ECO:0000256" key="2">
    <source>
        <dbReference type="ARBA" id="ARBA00022475"/>
    </source>
</evidence>
<feature type="domain" description="Mce/MlaD" evidence="7">
    <location>
        <begin position="98"/>
        <end position="158"/>
    </location>
</feature>
<evidence type="ECO:0000256" key="6">
    <source>
        <dbReference type="ARBA" id="ARBA00023136"/>
    </source>
</evidence>
<accession>A0A3S4HA24</accession>
<evidence type="ECO:0000313" key="8">
    <source>
        <dbReference type="EMBL" id="VEA73258.1"/>
    </source>
</evidence>
<keyword evidence="4" id="KW-0812">Transmembrane</keyword>
<evidence type="ECO:0000256" key="3">
    <source>
        <dbReference type="ARBA" id="ARBA00022519"/>
    </source>
</evidence>
<evidence type="ECO:0000313" key="9">
    <source>
        <dbReference type="Proteomes" id="UP000271603"/>
    </source>
</evidence>
<keyword evidence="3" id="KW-0997">Cell inner membrane</keyword>
<dbReference type="PANTHER" id="PTHR30462">
    <property type="entry name" value="INTERMEMBRANE TRANSPORT PROTEIN PQIB-RELATED"/>
    <property type="match status" value="1"/>
</dbReference>
<name>A0A3S4HA24_SERRU</name>
<gene>
    <name evidence="8" type="ORF">NCTC9419_04886</name>
</gene>
<keyword evidence="5" id="KW-1133">Transmembrane helix</keyword>